<gene>
    <name evidence="1" type="ORF">AVEN_230688_1</name>
</gene>
<name>A0A4Y2A2V2_ARAVE</name>
<reference evidence="1 2" key="1">
    <citation type="journal article" date="2019" name="Sci. Rep.">
        <title>Orb-weaving spider Araneus ventricosus genome elucidates the spidroin gene catalogue.</title>
        <authorList>
            <person name="Kono N."/>
            <person name="Nakamura H."/>
            <person name="Ohtoshi R."/>
            <person name="Moran D.A.P."/>
            <person name="Shinohara A."/>
            <person name="Yoshida Y."/>
            <person name="Fujiwara M."/>
            <person name="Mori M."/>
            <person name="Tomita M."/>
            <person name="Arakawa K."/>
        </authorList>
    </citation>
    <scope>NUCLEOTIDE SEQUENCE [LARGE SCALE GENOMIC DNA]</scope>
</reference>
<comment type="caution">
    <text evidence="1">The sequence shown here is derived from an EMBL/GenBank/DDBJ whole genome shotgun (WGS) entry which is preliminary data.</text>
</comment>
<proteinExistence type="predicted"/>
<keyword evidence="2" id="KW-1185">Reference proteome</keyword>
<evidence type="ECO:0000313" key="2">
    <source>
        <dbReference type="Proteomes" id="UP000499080"/>
    </source>
</evidence>
<dbReference type="Proteomes" id="UP000499080">
    <property type="component" value="Unassembled WGS sequence"/>
</dbReference>
<dbReference type="EMBL" id="BGPR01000004">
    <property type="protein sequence ID" value="GBL73695.1"/>
    <property type="molecule type" value="Genomic_DNA"/>
</dbReference>
<organism evidence="1 2">
    <name type="scientific">Araneus ventricosus</name>
    <name type="common">Orbweaver spider</name>
    <name type="synonym">Epeira ventricosa</name>
    <dbReference type="NCBI Taxonomy" id="182803"/>
    <lineage>
        <taxon>Eukaryota</taxon>
        <taxon>Metazoa</taxon>
        <taxon>Ecdysozoa</taxon>
        <taxon>Arthropoda</taxon>
        <taxon>Chelicerata</taxon>
        <taxon>Arachnida</taxon>
        <taxon>Araneae</taxon>
        <taxon>Araneomorphae</taxon>
        <taxon>Entelegynae</taxon>
        <taxon>Araneoidea</taxon>
        <taxon>Araneidae</taxon>
        <taxon>Araneus</taxon>
    </lineage>
</organism>
<dbReference type="AlphaFoldDB" id="A0A4Y2A2V2"/>
<protein>
    <submittedName>
        <fullName evidence="1">Uncharacterized protein</fullName>
    </submittedName>
</protein>
<accession>A0A4Y2A2V2</accession>
<evidence type="ECO:0000313" key="1">
    <source>
        <dbReference type="EMBL" id="GBL73695.1"/>
    </source>
</evidence>
<sequence length="112" mass="12346">MPDAKKLAFGEFFMGFAAATGTIISTQTAYIRLAEEGLFTCDNWHPFPSVHRRRKHVSPGARNTIFWTQQSSGESVVPAIISPTKGKSFILVEMESLCGRNHVEQPCTSACL</sequence>